<organism evidence="3">
    <name type="scientific">Anguilla anguilla</name>
    <name type="common">European freshwater eel</name>
    <name type="synonym">Muraena anguilla</name>
    <dbReference type="NCBI Taxonomy" id="7936"/>
    <lineage>
        <taxon>Eukaryota</taxon>
        <taxon>Metazoa</taxon>
        <taxon>Chordata</taxon>
        <taxon>Craniata</taxon>
        <taxon>Vertebrata</taxon>
        <taxon>Euteleostomi</taxon>
        <taxon>Actinopterygii</taxon>
        <taxon>Neopterygii</taxon>
        <taxon>Teleostei</taxon>
        <taxon>Anguilliformes</taxon>
        <taxon>Anguillidae</taxon>
        <taxon>Anguilla</taxon>
    </lineage>
</organism>
<reference evidence="3" key="2">
    <citation type="journal article" date="2015" name="Fish Shellfish Immunol.">
        <title>Early steps in the European eel (Anguilla anguilla)-Vibrio vulnificus interaction in the gills: Role of the RtxA13 toxin.</title>
        <authorList>
            <person name="Callol A."/>
            <person name="Pajuelo D."/>
            <person name="Ebbesson L."/>
            <person name="Teles M."/>
            <person name="MacKenzie S."/>
            <person name="Amaro C."/>
        </authorList>
    </citation>
    <scope>NUCLEOTIDE SEQUENCE</scope>
</reference>
<sequence length="70" mass="8181">MRRMDGEFMKEKRRKRGTGEGAESSKVGEKERETKRTGGSWMLALILKIFISTCLFILAFIYLVIFNLKY</sequence>
<feature type="compositionally biased region" description="Basic and acidic residues" evidence="1">
    <location>
        <begin position="26"/>
        <end position="36"/>
    </location>
</feature>
<name>A0A0E9WXK7_ANGAN</name>
<evidence type="ECO:0000256" key="2">
    <source>
        <dbReference type="SAM" id="Phobius"/>
    </source>
</evidence>
<feature type="compositionally biased region" description="Basic and acidic residues" evidence="1">
    <location>
        <begin position="1"/>
        <end position="10"/>
    </location>
</feature>
<dbReference type="AlphaFoldDB" id="A0A0E9WXK7"/>
<dbReference type="EMBL" id="GBXM01013676">
    <property type="protein sequence ID" value="JAH94901.1"/>
    <property type="molecule type" value="Transcribed_RNA"/>
</dbReference>
<evidence type="ECO:0000256" key="1">
    <source>
        <dbReference type="SAM" id="MobiDB-lite"/>
    </source>
</evidence>
<evidence type="ECO:0000313" key="3">
    <source>
        <dbReference type="EMBL" id="JAH94901.1"/>
    </source>
</evidence>
<feature type="region of interest" description="Disordered" evidence="1">
    <location>
        <begin position="1"/>
        <end position="36"/>
    </location>
</feature>
<protein>
    <submittedName>
        <fullName evidence="3">Uncharacterized protein</fullName>
    </submittedName>
</protein>
<proteinExistence type="predicted"/>
<keyword evidence="2" id="KW-0472">Membrane</keyword>
<accession>A0A0E9WXK7</accession>
<reference evidence="3" key="1">
    <citation type="submission" date="2014-11" db="EMBL/GenBank/DDBJ databases">
        <authorList>
            <person name="Amaro Gonzalez C."/>
        </authorList>
    </citation>
    <scope>NUCLEOTIDE SEQUENCE</scope>
</reference>
<keyword evidence="2" id="KW-1133">Transmembrane helix</keyword>
<feature type="transmembrane region" description="Helical" evidence="2">
    <location>
        <begin position="41"/>
        <end position="65"/>
    </location>
</feature>
<keyword evidence="2" id="KW-0812">Transmembrane</keyword>